<dbReference type="PANTHER" id="PTHR24148">
    <property type="entry name" value="ANKYRIN REPEAT DOMAIN-CONTAINING PROTEIN 39 HOMOLOG-RELATED"/>
    <property type="match status" value="1"/>
</dbReference>
<dbReference type="InterPro" id="IPR052895">
    <property type="entry name" value="HetReg/Transcr_Mod"/>
</dbReference>
<dbReference type="AlphaFoldDB" id="A0AAN6DUS4"/>
<proteinExistence type="predicted"/>
<dbReference type="Pfam" id="PF06985">
    <property type="entry name" value="HET"/>
    <property type="match status" value="1"/>
</dbReference>
<name>A0AAN6DUS4_9EURO</name>
<organism evidence="2 3">
    <name type="scientific">Exophiala viscosa</name>
    <dbReference type="NCBI Taxonomy" id="2486360"/>
    <lineage>
        <taxon>Eukaryota</taxon>
        <taxon>Fungi</taxon>
        <taxon>Dikarya</taxon>
        <taxon>Ascomycota</taxon>
        <taxon>Pezizomycotina</taxon>
        <taxon>Eurotiomycetes</taxon>
        <taxon>Chaetothyriomycetidae</taxon>
        <taxon>Chaetothyriales</taxon>
        <taxon>Herpotrichiellaceae</taxon>
        <taxon>Exophiala</taxon>
    </lineage>
</organism>
<evidence type="ECO:0000313" key="2">
    <source>
        <dbReference type="EMBL" id="KAI1612012.1"/>
    </source>
</evidence>
<reference evidence="2" key="1">
    <citation type="journal article" date="2022" name="bioRxiv">
        <title>Deciphering the potential niche of two novel black yeast fungi from a biological soil crust based on their genomes, phenotypes, and melanin regulation.</title>
        <authorList>
            <consortium name="DOE Joint Genome Institute"/>
            <person name="Carr E.C."/>
            <person name="Barton Q."/>
            <person name="Grambo S."/>
            <person name="Sullivan M."/>
            <person name="Renfro C.M."/>
            <person name="Kuo A."/>
            <person name="Pangilinan J."/>
            <person name="Lipzen A."/>
            <person name="Keymanesh K."/>
            <person name="Savage E."/>
            <person name="Barry K."/>
            <person name="Grigoriev I.V."/>
            <person name="Riekhof W.R."/>
            <person name="Harris S.S."/>
        </authorList>
    </citation>
    <scope>NUCLEOTIDE SEQUENCE</scope>
    <source>
        <strain evidence="2">JF 03-4F</strain>
    </source>
</reference>
<feature type="domain" description="Heterokaryon incompatibility" evidence="1">
    <location>
        <begin position="48"/>
        <end position="227"/>
    </location>
</feature>
<accession>A0AAN6DUS4</accession>
<gene>
    <name evidence="2" type="ORF">EDD36DRAFT_272012</name>
</gene>
<evidence type="ECO:0000313" key="3">
    <source>
        <dbReference type="Proteomes" id="UP001203852"/>
    </source>
</evidence>
<comment type="caution">
    <text evidence="2">The sequence shown here is derived from an EMBL/GenBank/DDBJ whole genome shotgun (WGS) entry which is preliminary data.</text>
</comment>
<sequence>MLATSNAYVYDPLQSTTSVRLIRLVGRSQGSLIDCVLEQFDLQSAPCYRALSYYWESAVLARQIFLEGSHHFLHDSLWQFLDQMVSHGDLGYYWTDALCIDQFNVHERNHQVGYMGEIYEQADEVIIWLGREKRTEAAMWLLSRIARYEVETLRNEVDHGVQGFIKFLYDDEVIKYMLPYLRHSDDQSNCRDSLVEYPPRVLETRLLEATTDLLMLPYWQRLWVVQEVALARAATPVCGAFSISIEYFEKHLRNNMASSMLSHPLSARQRTSARTGPVTATLLRLIFLRQIGGRKPLWKLLDEFCMGQCTEPRDKVYSLLGLVQGDNNTYHIRNSIRVDYGKPVQDIVWDALFECDAPDTRMGIIMHRLASSLSMDLRAVFAWLAAYETRISTDQVHSQYSAVAMHVAKEVKAAALATGVLDICGNTYVKSPESTFTSHKTLATRPKLKNAIKVGLALARMSGLPWKTILSEYRSPWLCRASRVSIWTSDHTCSTLCRTCHDKQSELLRTGHWSNLFRLHYKLPALGTPDTMRTLYFFVDDGLGVRDQQEISTHRVILG</sequence>
<dbReference type="InterPro" id="IPR010730">
    <property type="entry name" value="HET"/>
</dbReference>
<dbReference type="PANTHER" id="PTHR24148:SF73">
    <property type="entry name" value="HET DOMAIN PROTEIN (AFU_ORTHOLOGUE AFUA_8G01020)"/>
    <property type="match status" value="1"/>
</dbReference>
<evidence type="ECO:0000259" key="1">
    <source>
        <dbReference type="Pfam" id="PF06985"/>
    </source>
</evidence>
<dbReference type="Proteomes" id="UP001203852">
    <property type="component" value="Unassembled WGS sequence"/>
</dbReference>
<protein>
    <submittedName>
        <fullName evidence="2">Heterokaryon incompatibility protein-domain-containing protein</fullName>
    </submittedName>
</protein>
<dbReference type="EMBL" id="MU404355">
    <property type="protein sequence ID" value="KAI1612012.1"/>
    <property type="molecule type" value="Genomic_DNA"/>
</dbReference>
<keyword evidence="3" id="KW-1185">Reference proteome</keyword>